<dbReference type="AlphaFoldDB" id="A0A812SC44"/>
<name>A0A812SC44_9DINO</name>
<feature type="transmembrane region" description="Helical" evidence="6">
    <location>
        <begin position="450"/>
        <end position="472"/>
    </location>
</feature>
<feature type="transmembrane region" description="Helical" evidence="6">
    <location>
        <begin position="125"/>
        <end position="148"/>
    </location>
</feature>
<dbReference type="InterPro" id="IPR001611">
    <property type="entry name" value="Leu-rich_rpt"/>
</dbReference>
<keyword evidence="4 6" id="KW-1133">Transmembrane helix</keyword>
<feature type="transmembrane region" description="Helical" evidence="6">
    <location>
        <begin position="309"/>
        <end position="330"/>
    </location>
</feature>
<feature type="transmembrane region" description="Helical" evidence="6">
    <location>
        <begin position="417"/>
        <end position="438"/>
    </location>
</feature>
<gene>
    <name evidence="7" type="primary">DTX46</name>
    <name evidence="7" type="ORF">SNEC2469_LOCUS13204</name>
</gene>
<dbReference type="SMART" id="SM00368">
    <property type="entry name" value="LRR_RI"/>
    <property type="match status" value="4"/>
</dbReference>
<dbReference type="GO" id="GO:0042910">
    <property type="term" value="F:xenobiotic transmembrane transporter activity"/>
    <property type="evidence" value="ECO:0007669"/>
    <property type="project" value="InterPro"/>
</dbReference>
<proteinExistence type="inferred from homology"/>
<feature type="transmembrane region" description="Helical" evidence="6">
    <location>
        <begin position="168"/>
        <end position="190"/>
    </location>
</feature>
<dbReference type="InterPro" id="IPR002528">
    <property type="entry name" value="MATE_fam"/>
</dbReference>
<comment type="similarity">
    <text evidence="2">Belongs to the multi antimicrobial extrusion (MATE) (TC 2.A.66.1) family.</text>
</comment>
<dbReference type="PANTHER" id="PTHR42893:SF9">
    <property type="entry name" value="PROTEIN DETOXIFICATION 46, CHLOROPLASTIC"/>
    <property type="match status" value="1"/>
</dbReference>
<evidence type="ECO:0000313" key="8">
    <source>
        <dbReference type="Proteomes" id="UP000601435"/>
    </source>
</evidence>
<dbReference type="InterPro" id="IPR044644">
    <property type="entry name" value="DinF-like"/>
</dbReference>
<evidence type="ECO:0000256" key="2">
    <source>
        <dbReference type="ARBA" id="ARBA00010199"/>
    </source>
</evidence>
<sequence>MALVLALRGCTGYRLAFHARCRQTRRRPLRNSGGEAEAEKDVAVPTRLQLLKFAAPLAAVSVTGPILSTIDTSFVGRCAGTVELAALGPACTVTDLIYLICSTVSTAAINLYAKNAEEQKLKRFNATCLSVGFFVGVVAALISLTLGGQLLQALGAMPVMMGVARKYVVVRALGLPFASMACAMYGLCVGRGDTQTPLAVQVYLSALLNVCFDWLLCAVIPWGASGAAWATVAAQTTSFCAYFVLMRRKGHLQLPSSEDFLPSFAEVKPVFSIFLPVSFIVVCVLSMYACMSGFVNNTQPLPMIAAYKIWITVFAFFALCADPMAAATSTKLPPFILEGSSPKARLFVRRAITCAAGVGAVGGLLGASVLNFLPWIFTQDATVLDGARNGLFHFVVILCLMHPARVCQNSLVVHGDLLFYVIAQTGLSLLFFAGLTLLARRCATGSISAYRSMLTATLIFYMASTILVNLSLRSSCLRDQGVFQLPGLLWLRSVRRRRLCFRQTGNTYEQLRELDLSDNNFGAKGAAKVLQSGKEHLEMLDLSRNRLGDAGAKALAEVLLNCHSISVLRLRANGIGDEGGEALAESLMSVTSLREFDFSQNEIHLPTSSVMLRAVCASRGLQRLYLDSSLPWPTSDSFEVQVAGFTDQLSGAQAVPSLQFLSLRRCGLSTSACKLFQFLASNSTLRQLNVSCNGLRQSVAPAIAAALTSASTGLE</sequence>
<comment type="caution">
    <text evidence="7">The sequence shown here is derived from an EMBL/GenBank/DDBJ whole genome shotgun (WGS) entry which is preliminary data.</text>
</comment>
<reference evidence="7" key="1">
    <citation type="submission" date="2021-02" db="EMBL/GenBank/DDBJ databases">
        <authorList>
            <person name="Dougan E. K."/>
            <person name="Rhodes N."/>
            <person name="Thang M."/>
            <person name="Chan C."/>
        </authorList>
    </citation>
    <scope>NUCLEOTIDE SEQUENCE</scope>
</reference>
<dbReference type="Pfam" id="PF13516">
    <property type="entry name" value="LRR_6"/>
    <property type="match status" value="4"/>
</dbReference>
<dbReference type="EMBL" id="CAJNJA010021065">
    <property type="protein sequence ID" value="CAE7469432.1"/>
    <property type="molecule type" value="Genomic_DNA"/>
</dbReference>
<protein>
    <submittedName>
        <fullName evidence="7">DTX46 protein</fullName>
    </submittedName>
</protein>
<dbReference type="GO" id="GO:0016020">
    <property type="term" value="C:membrane"/>
    <property type="evidence" value="ECO:0007669"/>
    <property type="project" value="UniProtKB-SubCell"/>
</dbReference>
<evidence type="ECO:0000256" key="3">
    <source>
        <dbReference type="ARBA" id="ARBA00022692"/>
    </source>
</evidence>
<feature type="non-terminal residue" evidence="7">
    <location>
        <position position="715"/>
    </location>
</feature>
<dbReference type="SUPFAM" id="SSF52047">
    <property type="entry name" value="RNI-like"/>
    <property type="match status" value="1"/>
</dbReference>
<evidence type="ECO:0000256" key="4">
    <source>
        <dbReference type="ARBA" id="ARBA00022989"/>
    </source>
</evidence>
<dbReference type="InterPro" id="IPR032675">
    <property type="entry name" value="LRR_dom_sf"/>
</dbReference>
<dbReference type="GO" id="GO:0015297">
    <property type="term" value="F:antiporter activity"/>
    <property type="evidence" value="ECO:0007669"/>
    <property type="project" value="InterPro"/>
</dbReference>
<evidence type="ECO:0000256" key="6">
    <source>
        <dbReference type="SAM" id="Phobius"/>
    </source>
</evidence>
<evidence type="ECO:0000256" key="1">
    <source>
        <dbReference type="ARBA" id="ARBA00004141"/>
    </source>
</evidence>
<dbReference type="PANTHER" id="PTHR42893">
    <property type="entry name" value="PROTEIN DETOXIFICATION 44, CHLOROPLASTIC-RELATED"/>
    <property type="match status" value="1"/>
</dbReference>
<dbReference type="OrthoDB" id="448315at2759"/>
<accession>A0A812SC44</accession>
<dbReference type="Gene3D" id="3.80.10.10">
    <property type="entry name" value="Ribonuclease Inhibitor"/>
    <property type="match status" value="2"/>
</dbReference>
<feature type="transmembrane region" description="Helical" evidence="6">
    <location>
        <begin position="202"/>
        <end position="222"/>
    </location>
</feature>
<comment type="subcellular location">
    <subcellularLocation>
        <location evidence="1">Membrane</location>
        <topology evidence="1">Multi-pass membrane protein</topology>
    </subcellularLocation>
</comment>
<organism evidence="7 8">
    <name type="scientific">Symbiodinium necroappetens</name>
    <dbReference type="NCBI Taxonomy" id="1628268"/>
    <lineage>
        <taxon>Eukaryota</taxon>
        <taxon>Sar</taxon>
        <taxon>Alveolata</taxon>
        <taxon>Dinophyceae</taxon>
        <taxon>Suessiales</taxon>
        <taxon>Symbiodiniaceae</taxon>
        <taxon>Symbiodinium</taxon>
    </lineage>
</organism>
<feature type="transmembrane region" description="Helical" evidence="6">
    <location>
        <begin position="351"/>
        <end position="377"/>
    </location>
</feature>
<keyword evidence="3 6" id="KW-0812">Transmembrane</keyword>
<evidence type="ECO:0000256" key="5">
    <source>
        <dbReference type="ARBA" id="ARBA00023136"/>
    </source>
</evidence>
<keyword evidence="8" id="KW-1185">Reference proteome</keyword>
<evidence type="ECO:0000313" key="7">
    <source>
        <dbReference type="EMBL" id="CAE7469432.1"/>
    </source>
</evidence>
<dbReference type="Proteomes" id="UP000601435">
    <property type="component" value="Unassembled WGS sequence"/>
</dbReference>
<keyword evidence="5 6" id="KW-0472">Membrane</keyword>
<dbReference type="Pfam" id="PF01554">
    <property type="entry name" value="MatE"/>
    <property type="match status" value="1"/>
</dbReference>
<feature type="transmembrane region" description="Helical" evidence="6">
    <location>
        <begin position="267"/>
        <end position="289"/>
    </location>
</feature>